<reference evidence="2 3" key="1">
    <citation type="submission" date="2019-02" db="EMBL/GenBank/DDBJ databases">
        <title>Deep-cultivation of Planctomycetes and their phenomic and genomic characterization uncovers novel biology.</title>
        <authorList>
            <person name="Wiegand S."/>
            <person name="Jogler M."/>
            <person name="Boedeker C."/>
            <person name="Pinto D."/>
            <person name="Vollmers J."/>
            <person name="Rivas-Marin E."/>
            <person name="Kohn T."/>
            <person name="Peeters S.H."/>
            <person name="Heuer A."/>
            <person name="Rast P."/>
            <person name="Oberbeckmann S."/>
            <person name="Bunk B."/>
            <person name="Jeske O."/>
            <person name="Meyerdierks A."/>
            <person name="Storesund J.E."/>
            <person name="Kallscheuer N."/>
            <person name="Luecker S."/>
            <person name="Lage O.M."/>
            <person name="Pohl T."/>
            <person name="Merkel B.J."/>
            <person name="Hornburger P."/>
            <person name="Mueller R.-W."/>
            <person name="Bruemmer F."/>
            <person name="Labrenz M."/>
            <person name="Spormann A.M."/>
            <person name="Op Den Camp H."/>
            <person name="Overmann J."/>
            <person name="Amann R."/>
            <person name="Jetten M.S.M."/>
            <person name="Mascher T."/>
            <person name="Medema M.H."/>
            <person name="Devos D.P."/>
            <person name="Kaster A.-K."/>
            <person name="Ovreas L."/>
            <person name="Rohde M."/>
            <person name="Galperin M.Y."/>
            <person name="Jogler C."/>
        </authorList>
    </citation>
    <scope>NUCLEOTIDE SEQUENCE [LARGE SCALE GENOMIC DNA]</scope>
    <source>
        <strain evidence="2 3">Pla22</strain>
    </source>
</reference>
<evidence type="ECO:0000259" key="1">
    <source>
        <dbReference type="PROSITE" id="PS50914"/>
    </source>
</evidence>
<dbReference type="PROSITE" id="PS50914">
    <property type="entry name" value="BON"/>
    <property type="match status" value="1"/>
</dbReference>
<dbReference type="EMBL" id="SJPI01000001">
    <property type="protein sequence ID" value="TWT54868.1"/>
    <property type="molecule type" value="Genomic_DNA"/>
</dbReference>
<dbReference type="Gene3D" id="3.30.1340.30">
    <property type="match status" value="1"/>
</dbReference>
<organism evidence="2 3">
    <name type="scientific">Rubripirellula amarantea</name>
    <dbReference type="NCBI Taxonomy" id="2527999"/>
    <lineage>
        <taxon>Bacteria</taxon>
        <taxon>Pseudomonadati</taxon>
        <taxon>Planctomycetota</taxon>
        <taxon>Planctomycetia</taxon>
        <taxon>Pirellulales</taxon>
        <taxon>Pirellulaceae</taxon>
        <taxon>Rubripirellula</taxon>
    </lineage>
</organism>
<keyword evidence="3" id="KW-1185">Reference proteome</keyword>
<protein>
    <submittedName>
        <fullName evidence="2">BON domain protein</fullName>
    </submittedName>
</protein>
<sequence>MKILQLAVGGLIFTVAGCDSKTPSTPVDDRDNTAVNARDVDGATITPMDQSNDSDDIDQVAAIRSAVLDLEDLSTNGRNVKIITDSGQVVLRGPVASDSERDAIVQVAERIAGSGNVNNQLEVETD</sequence>
<comment type="caution">
    <text evidence="2">The sequence shown here is derived from an EMBL/GenBank/DDBJ whole genome shotgun (WGS) entry which is preliminary data.</text>
</comment>
<dbReference type="Pfam" id="PF04972">
    <property type="entry name" value="BON"/>
    <property type="match status" value="1"/>
</dbReference>
<gene>
    <name evidence="2" type="ORF">Pla22_25220</name>
</gene>
<dbReference type="InterPro" id="IPR007055">
    <property type="entry name" value="BON_dom"/>
</dbReference>
<name>A0A5C5WWB3_9BACT</name>
<evidence type="ECO:0000313" key="3">
    <source>
        <dbReference type="Proteomes" id="UP000316598"/>
    </source>
</evidence>
<accession>A0A5C5WWB3</accession>
<feature type="domain" description="BON" evidence="1">
    <location>
        <begin position="55"/>
        <end position="125"/>
    </location>
</feature>
<proteinExistence type="predicted"/>
<dbReference type="RefSeq" id="WP_165440616.1">
    <property type="nucleotide sequence ID" value="NZ_SJPI01000001.1"/>
</dbReference>
<dbReference type="Proteomes" id="UP000316598">
    <property type="component" value="Unassembled WGS sequence"/>
</dbReference>
<dbReference type="PROSITE" id="PS51257">
    <property type="entry name" value="PROKAR_LIPOPROTEIN"/>
    <property type="match status" value="1"/>
</dbReference>
<evidence type="ECO:0000313" key="2">
    <source>
        <dbReference type="EMBL" id="TWT54868.1"/>
    </source>
</evidence>
<dbReference type="AlphaFoldDB" id="A0A5C5WWB3"/>